<dbReference type="SUPFAM" id="SSF52777">
    <property type="entry name" value="CoA-dependent acyltransferases"/>
    <property type="match status" value="12"/>
</dbReference>
<dbReference type="InterPro" id="IPR020806">
    <property type="entry name" value="PKS_PP-bd"/>
</dbReference>
<dbReference type="Pfam" id="PF00668">
    <property type="entry name" value="Condensation"/>
    <property type="match status" value="6"/>
</dbReference>
<dbReference type="Pfam" id="PF00550">
    <property type="entry name" value="PP-binding"/>
    <property type="match status" value="5"/>
</dbReference>
<dbReference type="InterPro" id="IPR006162">
    <property type="entry name" value="Ppantetheine_attach_site"/>
</dbReference>
<dbReference type="SUPFAM" id="SSF56801">
    <property type="entry name" value="Acetyl-CoA synthetase-like"/>
    <property type="match status" value="5"/>
</dbReference>
<dbReference type="PROSITE" id="PS00455">
    <property type="entry name" value="AMP_BINDING"/>
    <property type="match status" value="5"/>
</dbReference>
<dbReference type="Gene3D" id="1.10.1200.10">
    <property type="entry name" value="ACP-like"/>
    <property type="match status" value="5"/>
</dbReference>
<feature type="domain" description="Carrier" evidence="4">
    <location>
        <begin position="3142"/>
        <end position="3216"/>
    </location>
</feature>
<accession>A0ABX6IIC5</accession>
<dbReference type="NCBIfam" id="NF003417">
    <property type="entry name" value="PRK04813.1"/>
    <property type="match status" value="5"/>
</dbReference>
<dbReference type="Gene3D" id="3.40.50.12780">
    <property type="entry name" value="N-terminal domain of ligase-like"/>
    <property type="match status" value="1"/>
</dbReference>
<evidence type="ECO:0000313" key="5">
    <source>
        <dbReference type="EMBL" id="QHN35604.1"/>
    </source>
</evidence>
<keyword evidence="6" id="KW-1185">Reference proteome</keyword>
<protein>
    <submittedName>
        <fullName evidence="5">Amino acid adenylation domain-containing protein</fullName>
    </submittedName>
</protein>
<dbReference type="Pfam" id="PF00501">
    <property type="entry name" value="AMP-binding"/>
    <property type="match status" value="5"/>
</dbReference>
<dbReference type="SMART" id="SM00823">
    <property type="entry name" value="PKS_PP"/>
    <property type="match status" value="5"/>
</dbReference>
<evidence type="ECO:0000313" key="6">
    <source>
        <dbReference type="Proteomes" id="UP001059836"/>
    </source>
</evidence>
<evidence type="ECO:0000256" key="3">
    <source>
        <dbReference type="ARBA" id="ARBA00022553"/>
    </source>
</evidence>
<dbReference type="PROSITE" id="PS50075">
    <property type="entry name" value="CARRIER"/>
    <property type="match status" value="5"/>
</dbReference>
<dbReference type="Proteomes" id="UP001059836">
    <property type="component" value="Chromosome"/>
</dbReference>
<dbReference type="Gene3D" id="3.30.300.30">
    <property type="match status" value="5"/>
</dbReference>
<dbReference type="PANTHER" id="PTHR45527:SF1">
    <property type="entry name" value="FATTY ACID SYNTHASE"/>
    <property type="match status" value="1"/>
</dbReference>
<feature type="domain" description="Carrier" evidence="4">
    <location>
        <begin position="5265"/>
        <end position="5340"/>
    </location>
</feature>
<dbReference type="Gene3D" id="2.30.38.10">
    <property type="entry name" value="Luciferase, Domain 3"/>
    <property type="match status" value="4"/>
</dbReference>
<evidence type="ECO:0000259" key="4">
    <source>
        <dbReference type="PROSITE" id="PS50075"/>
    </source>
</evidence>
<feature type="domain" description="Carrier" evidence="4">
    <location>
        <begin position="991"/>
        <end position="1066"/>
    </location>
</feature>
<dbReference type="CDD" id="cd19540">
    <property type="entry name" value="LCL_NRPS-like"/>
    <property type="match status" value="2"/>
</dbReference>
<feature type="domain" description="Carrier" evidence="4">
    <location>
        <begin position="2056"/>
        <end position="2136"/>
    </location>
</feature>
<dbReference type="PROSITE" id="PS00012">
    <property type="entry name" value="PHOSPHOPANTETHEINE"/>
    <property type="match status" value="2"/>
</dbReference>
<dbReference type="Gene3D" id="3.30.559.10">
    <property type="entry name" value="Chloramphenicol acetyltransferase-like domain"/>
    <property type="match status" value="6"/>
</dbReference>
<dbReference type="InterPro" id="IPR000873">
    <property type="entry name" value="AMP-dep_synth/lig_dom"/>
</dbReference>
<dbReference type="PANTHER" id="PTHR45527">
    <property type="entry name" value="NONRIBOSOMAL PEPTIDE SYNTHETASE"/>
    <property type="match status" value="1"/>
</dbReference>
<dbReference type="EMBL" id="CP045809">
    <property type="protein sequence ID" value="QHN35604.1"/>
    <property type="molecule type" value="Genomic_DNA"/>
</dbReference>
<dbReference type="InterPro" id="IPR010071">
    <property type="entry name" value="AA_adenyl_dom"/>
</dbReference>
<dbReference type="Gene3D" id="3.40.50.980">
    <property type="match status" value="8"/>
</dbReference>
<sequence>MTRNELGAQPHDNRVPGDAESAARCMVPLSAAQRSIWFAQQLTPGTPFTIAQYIDVSGDLDVSVLSAAGRRVAREFGTTMVRLVPAADPADAPVQLIDDSLHADTTHLDFRGHMDPEAVARAWMDAEFRRPLDMFTDRLIKSATLRIADGRYFWYTRVHHILLDGYGAAAFTERVAEVYTALASGTDVAPSRAGTLTDLYEDDLKYQSSSRFERDREHWVERVADLPAPIRLGGAATGPRSRTVGDCLDPDLQRDVTAFCTDNEVTVAAVVTAAAALYIARMSGHDDVVLSLPVSARTNALLRRSGGMVSNVVPIRTTIDAHTTVAGFVARVTHELSGALRHQRFRVEDMRPGQSRGSSAEPGGTRGFFGPAINIMMFRSAIGLGELVGSGYVLSTGPIDDLSFLAYTGGGELRVDLEVNATAYSIAEQEAHHRRFLTVLARLVRSAPHARVRGLDVVAPQDRTWTVPARGPEATTARPLPEILRRVADAHPAATALVSGDISLRYDELAQRVRRLARVLIAQGVGPGVGVAVLLPRGTGSVTSTLAVLLAGGVFVPIDPALPDDRIGYLLDNSAAGFGITGADGISRLAAASLTGAVRWLDLDDDTVRAAYRAASSDPVTDADRLRPLHADDPAYVIYTSGSTGLPKGVVVAHRGLVSLATEQARRCGAVPGSRITHFASPSFDASVFELLLAFTSGAALVVVPPDIYGGAELARMLRTERITHIVMTPTALASVPSASDSAPGFPDLEAVIVGGEACPAELVTRWGTTHRMFNCYGPTETTVIVTVAGPLEPARAVTIGSPITGTTAVVLDHWLQPVPVGATGELYIGGAGVAMGYHRRHALTATRFIADPFGPAGARIYRTGDLVQWGADGELIYRGRADRQVKIRGFRIELGEIDAVMGAVAGVDHAFTEPKTIGGTSESGARSVLVGYFTGTARPESIRERLRAALPAHMVPAAVVHLDSVPLTSAGKLDVEALPVPTMQAAQYVPPRSTAEESVAAAFAVCTGAGRVGRDDDFFVLGGDSLMATRLVSMLAGELGVDVPVRWVFESPTVAELARRLVDSGARTVPDLRPVTTDADLVPVSPQQKRMWIINQFDVDSAMFNIPLVVRLRGPLDVAALSAAVADVVERHDTLRTSYPDGPDGPIQQVLPAASAGHIHAGVRTPEQVAAGDLDHRITMLATRGFDVSAQVPLAITMLRTAADDHTFVCVANHIAADGSSTAPLARDLAVAYHSRTRGRAPDWPPLPVNYRDYTRWHHEMMGDESDPESVAARQLEYWRRQLQGLPDVLALPTDRPRPAHAGNSGGHLRSAIEARVAERLRGVAVSTGTTPFMVAHAVLAVMLSRLTGSGDIAVGTPVAGRGHRHLADLVGMFAGTVVLRTEVRGGQSFAELLAVVRDTDLAAFEHADIPFDRLVDLIKPHRSAAYHPLFQVGFSYQNLGPASFSLDGIEAEIIEPELGVAKSDLHLTLVEDGVLGSATGGGMVVQWDYNRDLFDHTTIERWNRFWAELLTAALDAVDTPVGDLATAGDNSAGVLTGAVSGRRATTLTALLAQSVTRNASAPAIWVDRTGSEITYRDLGRRVDLLARQLVALGVGPEVRVAVAIERSAELIDAVLAVVGAGGAYVPMDPGAPADRNALVLRSARPALLLVAGGIPDGFPDGSVPTLDVTEVTDPGPAGGHLTAPSPQNTAYVIYTSGSTGIPKGVAVSHGAIAAQLSWKAGAFPVGPGDTLVLKTALTFDLSVWELFWPLLSGARLVVAAPDGHRDPRYIADLMVRTGTTAAHFVPSLLDAHLDALDDMGAPAHRLDRVLCIGEALTPATAGRARDALRARVFNLYGPTEAAVGITCHEWGSAATVSGSGAVATWATVPIGAPVDDSDLLILDDRLHRTPVGVAGELYLRGVQLAVAYEGRPDLTAARFIADPHGSGGRLYRTGDLARIRVDGSLEYLGRNDFHVKIRGQRIELGEIEAALAAHPAVSAAAVTAHDNELVAYLVPTDTTAWDGERILRDLAARVPSYMVPVTVVTLEELPRGIHGKVDRSALPQPPRRNHAYMAPRTGTEQALVALLSDLVGGGAAGAEPLGIGDDFFDRGGNSLLAARLSARITDTFGVSVPVRTIFEVSVIGDLAARIDGLVADDRPLLSRRDRPARIPLSRAQRRMWVLDQLEPGSGLYNLPMALRVDGPIDLAALDAAVRRLLDRHEVLRTIYPAADGVPYQRILTTDDALAGVDLLTHRTVTSADVPAQIARIAARGFDLEHAIPLRISVLRVSDDRHVVVGVVHHIAADGWSIRLLIADLLAGYAGAGGAAAALPVDYADYALWQAALLGDDRSPRHHSIERQHLHWRRTLAGLPGPLELPFDRPRPAHPTRHGATVEFTVDKALVTVADAFARERRATLFHLIHTAFAILLSRLSGSSDIVIGTPVSGRASGLLDDVVGMFVETVVLRTRLDVDGTVEAALADVCAVDIAAQENSEIPFDDIAGEFESDPGGAHHPVFQVMLAAGDPVPETLSVGDAATGDELTATPLAADIPLARFDLQLTVDMPADPTVVNGMRGRWTYATDLFDGATIAGLSDMFIRVLGALIDAPQAPVHSVDILSRERITDILTRWSVGPAPVADPCHRTVPDLLAAAQSRTAAATVTDAAGTIAASEFRQRVARTARALIGRGVAPEDAVVVAVPRSVDMLVAIHAVVAAGGAYVPVDLSQPAARVAATLAVVDPKVVLVPSADAVKLPAPWAGRVVDSGDRHLAFDDAVVADIDRRAPLLPTHPAYILFTSGSTGTPKAVSITHEAMVNRLDWMQRRHPIGTPDTVLQKTPVTFDVSMWELFWPFTSGASTVLAPPDAHRDPVVLADLIAAHRITVIHFVPAMLDALLAAHLDDGDLTTLRLVFTSGEALGARSAAELLHRTSAHLHNLYGPTEAAVDVTAVQLYSDDLVSRPVPIGRPTAGNRVYVLDARLRPVAAGVSGELYLGGVQLARGYHSRPDLTAARFVAAPWGDGERLYRTGDVVRWRRGPSPLGGPVLDYVGRSDFQVKIRGQRVELGEIEAAVLTHPDVASTAAVVHQTPVGPTLVAYVVVPGPDAQAQAAGIRTHVAGVLPDHMVPTHVVLLPRLPVTVSGKVDRRALPAPPAATITRRTGGGTSARSATEAAVLGIVRGLLGAEVDVDDDFFDIGGNSLIATRLVAGIHTAFGVRMPVRTVFDARTSAAIAAAVDAADVAVAVERRPRPERIPLSPAQSQMWLHNRIDPDSTAFLIVAPLRLPVRLESVVLRAAIGDVLARHEILRTVYPETADGPVQRILAVDDYALDDVLRVLDPRTPVGQTRPSPDECVRAALGTRFDLTTDLPLRVIVQPAGEHTHLVLAIHHVAADGWSLRILATDLTSAYQARLGGGAPAWTPLPVQYADHVLARAADLGDPTDPDSALAHHLRYWRDVLADAPGRGAPEPDGTGGPAHVHRLHIDDKTLTAADRLAARHDTTRFAVLHAALAVTLSRSGAGRDVIIGTPVAGRSDGDVADLVGMFVTMVALRSDVDPLHGFGALVARSRDTVIDALDHADVDVEDVIDHLAIPRDGTRHPLIGATLTVTGDRHPATGSDTATVVESVTRLDLPVARFDLEFTVTETADGGMEISVVHRSAAYRSETAALLLDRLGHILPTVCAAADLPLRELDMLTPAEHAAVKSLSGSAPARPRLLGDVLGTPGYRLAGATRSGEWVTWDHRTLDTFTCRLARILAGRGAGPETVVALCMARSVESVAAMRAVAVTGAAFVPVDPAYPADRIAFMLADSGAMIIVTTAADQARLAGAAGELLDTAILADDPALSVPERSERPHPVVVPGVAHIDQLAYLIYTSGSTGTPKAVAVTHRGIASFVAEQRRYGVGPDSRVLHFASPSFDAALLEVLLAADAGATTVVAPGDIYGSDELTELLRREAVTHAFLTPGVLGTITPSAPTTDPLPALRTVIVGGDACPPQTARQWIALGKHFFNAFGPTEATVMATVCGPLAADDTEPMTIGRGIVGTGIRVLDDVLTDHSPGVGGELYISGPGLARGYHRQPALTAATFVADPDGPPGSRRYRTGDLVRQLIDHRGEVTLTHLGRADQQLKIRGHRIETGEVETAVRGYPGVGGVVVTGVPGPDGTLVLAGYVAPTRPHSGSGAAGVLDRDALRTYLRGRLPAYAVPTVIVLVDTIPLTTSGKVDRRSLPAPEFAESAYTAPTTAAESVIVHVFADVLDRDRIGVHDSFFDIGGTSLSAAQAVARIRSESGREISVPDLFDAPTPAELAARLAASVQVDGPVLGALARSGPIPLSPAQQRMWFLNRFDPGALTENIPVVLRISGDLDVDALRAALATLVHRHEALRTIYPDSPDGPHQQILDTGRAGVELDVVHVDPGTMGDAVRAITGTCFDVTAQVPVRAALLADRDLAEGDRGDVMFVLVLHHICADGLSVVTLAAQLADAYAALRAGREPDRTPPPVQYADFAIWQRALLDDPAGGSATALADWRDRLAGAPPVADLPADRPRPIRPTGAGRRIDFAVDADLYARVRDFATQRGVTPFMVAHTALAILLGRIGDNRDVVIGTPIAGRGEQHLDGVVGMFVNMLALRTVIDSGATGEEALAQARAAALHGFARAAIPFDRIVESLDLPRTAGHHPVFQVAFSFQNLGPVTMALPGAHVEVVDDDQEIAEFDLHLTLAENWAGAGQSDGLAGQLVYATDIFDEITAAGLVRRYVRLLDALLERPDRAVGELPLLDADELRRLTTSAPAPDHLESGLADAFHAQAQRTPDADAVVAAGQVVSYRALAERVTALADTLTRHGVGPEDRVAITAPRGLHQIVAMYAVATVGAAYVPVDLTAAARASLILDAADPTLILGVGPVDVADRRYLDLAAPMSEQPPSTASPAGSRPDNTAYVLFTSGSTGVPKGVNVGIAAVTEQLRWMQQRYPMGEGDTVLLKTAAGFDLSVWEYWWPLRTGARIVVADAGTERDGRAVLADLVGHRVSVLPTVPSGLAMVLDAGALPDTLRTVLCIGEELPGDLVSRFRDTGSVATLHNLYGPTEAAVSVTGHAVTGPDAADGGPVPIGGPQPSVTIRVLDSRLQLVPDGVAGELYLGGVQVARGYHGDPARTAAAFVADPIDGSRMYRTGDLVRRLSDGNLVYLGRTDRQFKIRGFRIEPGEIEAALRSCAGVTDAVVTTVPGAGGSDRLIGFVTASGAPDVSTGFADAVARAVAHRLPGYLRPEVHVLERLPYTSTGKVDRNRLPRPAPVRRAYQAPATELEHRVVGVVAEVTGADRVGLADNFFALGGNSLSATRAAARLEAELACPIPVRALFDAADIADLVAAVAALVDTGGPDAAPLARTADDSPAPLAPAQRRLWESVRAGSGGDWNVPMAIRFTGDLDIAAVEAAVFDLVDRHEALRTRYRDEGTGPQLVVLPTAEIIDTVRQGLIPVDIAEDRPADALADAASLPLDVENGVPIGIRLLRLRSDVHILVLVIHHLSFDGQSMAPLARDVLTAYAARRDGTAPELPEPTVRYVDYARWRNALLGTPAARTDEFRRQLAYWAGIFGDGGTGATPAPALPTDRPRPDVWDADGATVRFTIGTDLHNAIDRYARDRSVGVFAVLQAAFAIVLADLGGNPDVRVATSSGNRAHPALAGVVGNFAEDVPMRLDAGDARRFTDLVRDVRDQLLGGLAHPDISIFDLIDACGLTRIPGGSVGNPFFSSTLILQHADLGDAALLQLDLGGVRVAREEIPKITAKHDLEFTLLELSDNELPAGIEGTIIYPVALFDRPTVDDAARRLLAVLEAAVAGDVPDSTVARLRSLL</sequence>
<dbReference type="InterPro" id="IPR009081">
    <property type="entry name" value="PP-bd_ACP"/>
</dbReference>
<dbReference type="NCBIfam" id="TIGR01733">
    <property type="entry name" value="AA-adenyl-dom"/>
    <property type="match status" value="5"/>
</dbReference>
<dbReference type="InterPro" id="IPR001242">
    <property type="entry name" value="Condensation_dom"/>
</dbReference>
<dbReference type="Pfam" id="PF13193">
    <property type="entry name" value="AMP-binding_C"/>
    <property type="match status" value="4"/>
</dbReference>
<dbReference type="InterPro" id="IPR036736">
    <property type="entry name" value="ACP-like_sf"/>
</dbReference>
<proteinExistence type="predicted"/>
<feature type="domain" description="Carrier" evidence="4">
    <location>
        <begin position="4211"/>
        <end position="4286"/>
    </location>
</feature>
<dbReference type="InterPro" id="IPR020845">
    <property type="entry name" value="AMP-binding_CS"/>
</dbReference>
<keyword evidence="2" id="KW-0596">Phosphopantetheine</keyword>
<dbReference type="InterPro" id="IPR025110">
    <property type="entry name" value="AMP-bd_C"/>
</dbReference>
<comment type="cofactor">
    <cofactor evidence="1">
        <name>pantetheine 4'-phosphate</name>
        <dbReference type="ChEBI" id="CHEBI:47942"/>
    </cofactor>
</comment>
<gene>
    <name evidence="5" type="ORF">GII31_12690</name>
</gene>
<reference evidence="5" key="1">
    <citation type="journal article" date="2021" name="Nat. Microbiol.">
        <title>Cocultivation of an ultrasmall environmental parasitic bacterium with lytic ability against bacteria associated with wastewater foams.</title>
        <authorList>
            <person name="Batinovic S."/>
            <person name="Rose J.J.A."/>
            <person name="Ratcliffe J."/>
            <person name="Seviour R.J."/>
            <person name="Petrovski S."/>
        </authorList>
    </citation>
    <scope>NUCLEOTIDE SEQUENCE</scope>
    <source>
        <strain evidence="5">CON9</strain>
    </source>
</reference>
<name>A0ABX6IIC5_9ACTN</name>
<dbReference type="SUPFAM" id="SSF47336">
    <property type="entry name" value="ACP-like"/>
    <property type="match status" value="5"/>
</dbReference>
<organism evidence="5 6">
    <name type="scientific">Gordonia pseudamarae</name>
    <dbReference type="NCBI Taxonomy" id="2831662"/>
    <lineage>
        <taxon>Bacteria</taxon>
        <taxon>Bacillati</taxon>
        <taxon>Actinomycetota</taxon>
        <taxon>Actinomycetes</taxon>
        <taxon>Mycobacteriales</taxon>
        <taxon>Gordoniaceae</taxon>
        <taxon>Gordonia</taxon>
    </lineage>
</organism>
<dbReference type="InterPro" id="IPR042099">
    <property type="entry name" value="ANL_N_sf"/>
</dbReference>
<dbReference type="InterPro" id="IPR023213">
    <property type="entry name" value="CAT-like_dom_sf"/>
</dbReference>
<dbReference type="Gene3D" id="3.30.559.30">
    <property type="entry name" value="Nonribosomal peptide synthetase, condensation domain"/>
    <property type="match status" value="6"/>
</dbReference>
<evidence type="ECO:0000256" key="1">
    <source>
        <dbReference type="ARBA" id="ARBA00001957"/>
    </source>
</evidence>
<evidence type="ECO:0000256" key="2">
    <source>
        <dbReference type="ARBA" id="ARBA00022450"/>
    </source>
</evidence>
<keyword evidence="3" id="KW-0597">Phosphoprotein</keyword>
<dbReference type="InterPro" id="IPR045851">
    <property type="entry name" value="AMP-bd_C_sf"/>
</dbReference>
<dbReference type="CDD" id="cd05930">
    <property type="entry name" value="A_NRPS"/>
    <property type="match status" value="2"/>
</dbReference>